<proteinExistence type="predicted"/>
<organism evidence="1 2">
    <name type="scientific">Halapricum desulfuricans</name>
    <dbReference type="NCBI Taxonomy" id="2841257"/>
    <lineage>
        <taxon>Archaea</taxon>
        <taxon>Methanobacteriati</taxon>
        <taxon>Methanobacteriota</taxon>
        <taxon>Stenosarchaea group</taxon>
        <taxon>Halobacteria</taxon>
        <taxon>Halobacteriales</taxon>
        <taxon>Haloarculaceae</taxon>
        <taxon>Halapricum</taxon>
    </lineage>
</organism>
<dbReference type="GeneID" id="68855398"/>
<dbReference type="EMBL" id="CP064787">
    <property type="protein sequence ID" value="QSG06146.1"/>
    <property type="molecule type" value="Genomic_DNA"/>
</dbReference>
<evidence type="ECO:0000313" key="1">
    <source>
        <dbReference type="EMBL" id="QSG06146.1"/>
    </source>
</evidence>
<evidence type="ECO:0000313" key="2">
    <source>
        <dbReference type="Proteomes" id="UP000663525"/>
    </source>
</evidence>
<reference evidence="1" key="1">
    <citation type="submission" date="2020-11" db="EMBL/GenBank/DDBJ databases">
        <title>Carbohydrate-dependent, anaerobic sulfur respiration: A novel catabolism in halophilic archaea.</title>
        <authorList>
            <person name="Sorokin D.Y."/>
            <person name="Messina E."/>
            <person name="Smedile F."/>
            <person name="La Cono V."/>
            <person name="Hallsworth J.E."/>
            <person name="Yakimov M.M."/>
        </authorList>
    </citation>
    <scope>NUCLEOTIDE SEQUENCE</scope>
    <source>
        <strain evidence="1">HSR12-1</strain>
    </source>
</reference>
<dbReference type="RefSeq" id="WP_229112567.1">
    <property type="nucleotide sequence ID" value="NZ_CP064787.1"/>
</dbReference>
<protein>
    <submittedName>
        <fullName evidence="1">Uncharacterized protein</fullName>
    </submittedName>
</protein>
<accession>A0A897N6Y8</accession>
<gene>
    <name evidence="1" type="ORF">HSR121_1812</name>
</gene>
<dbReference type="Proteomes" id="UP000663525">
    <property type="component" value="Chromosome"/>
</dbReference>
<dbReference type="AlphaFoldDB" id="A0A897N6Y8"/>
<name>A0A897N6Y8_9EURY</name>
<sequence length="49" mass="5718">MPIEKRTDDAALSSLQSHLSEALEHAEDETARYHIREAYQKVVFMEIEE</sequence>